<keyword evidence="3" id="KW-0413">Isomerase</keyword>
<name>A0A9X4R6H3_9BURK</name>
<comment type="caution">
    <text evidence="3">The sequence shown here is derived from an EMBL/GenBank/DDBJ whole genome shotgun (WGS) entry which is preliminary data.</text>
</comment>
<accession>A0A9X4R6H3</accession>
<dbReference type="CDD" id="cd20292">
    <property type="entry name" value="cupin_QdtA-like"/>
    <property type="match status" value="1"/>
</dbReference>
<dbReference type="InterPro" id="IPR050179">
    <property type="entry name" value="Trans_hexapeptide_repeat"/>
</dbReference>
<dbReference type="SUPFAM" id="SSF51161">
    <property type="entry name" value="Trimeric LpxA-like enzymes"/>
    <property type="match status" value="1"/>
</dbReference>
<dbReference type="InterPro" id="IPR014710">
    <property type="entry name" value="RmlC-like_jellyroll"/>
</dbReference>
<keyword evidence="4" id="KW-1185">Reference proteome</keyword>
<dbReference type="Gene3D" id="2.60.120.10">
    <property type="entry name" value="Jelly Rolls"/>
    <property type="match status" value="1"/>
</dbReference>
<dbReference type="GO" id="GO:0016853">
    <property type="term" value="F:isomerase activity"/>
    <property type="evidence" value="ECO:0007669"/>
    <property type="project" value="UniProtKB-KW"/>
</dbReference>
<evidence type="ECO:0000313" key="3">
    <source>
        <dbReference type="EMBL" id="MDG0864344.1"/>
    </source>
</evidence>
<dbReference type="InterPro" id="IPR011004">
    <property type="entry name" value="Trimer_LpxA-like_sf"/>
</dbReference>
<dbReference type="SUPFAM" id="SSF51182">
    <property type="entry name" value="RmlC-like cupins"/>
    <property type="match status" value="1"/>
</dbReference>
<protein>
    <submittedName>
        <fullName evidence="3">Isomerase</fullName>
    </submittedName>
</protein>
<dbReference type="Pfam" id="PF05523">
    <property type="entry name" value="FdtA"/>
    <property type="match status" value="1"/>
</dbReference>
<dbReference type="Gene3D" id="2.160.10.10">
    <property type="entry name" value="Hexapeptide repeat proteins"/>
    <property type="match status" value="1"/>
</dbReference>
<dbReference type="InterPro" id="IPR011051">
    <property type="entry name" value="RmlC_Cupin_sf"/>
</dbReference>
<reference evidence="3" key="1">
    <citation type="submission" date="2019-02" db="EMBL/GenBank/DDBJ databases">
        <title>Draft genome of the type strain Pelomonas aquatica CCUG 52575T.</title>
        <authorList>
            <person name="Gomila M."/>
            <person name="Lalucat J."/>
        </authorList>
    </citation>
    <scope>NUCLEOTIDE SEQUENCE</scope>
    <source>
        <strain evidence="3">CCUG 52575</strain>
    </source>
</reference>
<organism evidence="3 4">
    <name type="scientific">Pelomonas aquatica</name>
    <dbReference type="NCBI Taxonomy" id="431058"/>
    <lineage>
        <taxon>Bacteria</taxon>
        <taxon>Pseudomonadati</taxon>
        <taxon>Pseudomonadota</taxon>
        <taxon>Betaproteobacteria</taxon>
        <taxon>Burkholderiales</taxon>
        <taxon>Sphaerotilaceae</taxon>
        <taxon>Roseateles</taxon>
    </lineage>
</organism>
<evidence type="ECO:0000259" key="2">
    <source>
        <dbReference type="Pfam" id="PF05523"/>
    </source>
</evidence>
<sequence length="304" mass="33288">MVCEIDCRVVALFQGARCRYVSYDNPVDQPRGDPHLGKARLLVRPVRACARADQRNPLMNKIMTGAIIDPSVELADDVEVGHNAVVLSEAPPGRRTCMMSGVRIGANATVYPGVVLGQGARVLPGAVVKQSVPPLAIVDGNPATIVGYENTANFKPAVAHTGLRQVRELSIVKGVELFSFADIKDLRGNLTVGEFDKQIPFAPKRYFLVYGVPTEETRGEHAHIACHQFLIAVHGSVNVIADDGTSREEFVLDSNSRGLYLPPMTWGIQYRYSADAVLLVFASDFYDPADYIRDYSDFLKAARK</sequence>
<proteinExistence type="inferred from homology"/>
<dbReference type="Proteomes" id="UP001152766">
    <property type="component" value="Unassembled WGS sequence"/>
</dbReference>
<dbReference type="EMBL" id="SGUG01000031">
    <property type="protein sequence ID" value="MDG0864344.1"/>
    <property type="molecule type" value="Genomic_DNA"/>
</dbReference>
<comment type="similarity">
    <text evidence="1">Belongs to the transferase hexapeptide repeat family.</text>
</comment>
<feature type="domain" description="Sugar 3,4-ketoisomerase QdtA cupin" evidence="2">
    <location>
        <begin position="174"/>
        <end position="302"/>
    </location>
</feature>
<evidence type="ECO:0000256" key="1">
    <source>
        <dbReference type="ARBA" id="ARBA00007274"/>
    </source>
</evidence>
<dbReference type="AlphaFoldDB" id="A0A9X4R6H3"/>
<gene>
    <name evidence="3" type="ORF">EXJ73_17920</name>
</gene>
<dbReference type="InterPro" id="IPR008894">
    <property type="entry name" value="QdtA_cupin_dom"/>
</dbReference>
<evidence type="ECO:0000313" key="4">
    <source>
        <dbReference type="Proteomes" id="UP001152766"/>
    </source>
</evidence>
<dbReference type="PANTHER" id="PTHR43300">
    <property type="entry name" value="ACETYLTRANSFERASE"/>
    <property type="match status" value="1"/>
</dbReference>
<dbReference type="PANTHER" id="PTHR43300:SF4">
    <property type="entry name" value="ACYL-[ACYL-CARRIER-PROTEIN]--UDP-N-ACETYLGLUCOSAMINE O-ACYLTRANSFERASE"/>
    <property type="match status" value="1"/>
</dbReference>